<evidence type="ECO:0000256" key="1">
    <source>
        <dbReference type="ARBA" id="ARBA00023125"/>
    </source>
</evidence>
<protein>
    <submittedName>
        <fullName evidence="4">TetR/AcrR family transcriptional regulator</fullName>
    </submittedName>
</protein>
<reference evidence="4 5" key="1">
    <citation type="submission" date="2018-06" db="EMBL/GenBank/DDBJ databases">
        <title>Paenibacillus imtechensis sp. nov.</title>
        <authorList>
            <person name="Pinnaka A.K."/>
            <person name="Singh H."/>
            <person name="Kaur M."/>
        </authorList>
    </citation>
    <scope>NUCLEOTIDE SEQUENCE [LARGE SCALE GENOMIC DNA]</scope>
    <source>
        <strain evidence="4 5">SMB1</strain>
    </source>
</reference>
<dbReference type="GO" id="GO:0000976">
    <property type="term" value="F:transcription cis-regulatory region binding"/>
    <property type="evidence" value="ECO:0007669"/>
    <property type="project" value="TreeGrafter"/>
</dbReference>
<dbReference type="Gene3D" id="1.10.10.60">
    <property type="entry name" value="Homeodomain-like"/>
    <property type="match status" value="1"/>
</dbReference>
<dbReference type="PANTHER" id="PTHR30055:SF223">
    <property type="entry name" value="HTH-TYPE TRANSCRIPTIONAL REGULATOR UIDR"/>
    <property type="match status" value="1"/>
</dbReference>
<proteinExistence type="predicted"/>
<dbReference type="InterPro" id="IPR001647">
    <property type="entry name" value="HTH_TetR"/>
</dbReference>
<dbReference type="RefSeq" id="WP_111145932.1">
    <property type="nucleotide sequence ID" value="NZ_QKRB01000037.1"/>
</dbReference>
<keyword evidence="1 2" id="KW-0238">DNA-binding</keyword>
<dbReference type="PRINTS" id="PR00455">
    <property type="entry name" value="HTHTETR"/>
</dbReference>
<dbReference type="Proteomes" id="UP000249522">
    <property type="component" value="Unassembled WGS sequence"/>
</dbReference>
<dbReference type="InterPro" id="IPR050109">
    <property type="entry name" value="HTH-type_TetR-like_transc_reg"/>
</dbReference>
<feature type="domain" description="HTH tetR-type" evidence="3">
    <location>
        <begin position="14"/>
        <end position="74"/>
    </location>
</feature>
<dbReference type="PROSITE" id="PS50977">
    <property type="entry name" value="HTH_TETR_2"/>
    <property type="match status" value="1"/>
</dbReference>
<comment type="caution">
    <text evidence="4">The sequence shown here is derived from an EMBL/GenBank/DDBJ whole genome shotgun (WGS) entry which is preliminary data.</text>
</comment>
<gene>
    <name evidence="4" type="ORF">DNH61_06900</name>
</gene>
<evidence type="ECO:0000313" key="5">
    <source>
        <dbReference type="Proteomes" id="UP000249522"/>
    </source>
</evidence>
<dbReference type="InterPro" id="IPR036271">
    <property type="entry name" value="Tet_transcr_reg_TetR-rel_C_sf"/>
</dbReference>
<organism evidence="4 5">
    <name type="scientific">Paenibacillus sambharensis</name>
    <dbReference type="NCBI Taxonomy" id="1803190"/>
    <lineage>
        <taxon>Bacteria</taxon>
        <taxon>Bacillati</taxon>
        <taxon>Bacillota</taxon>
        <taxon>Bacilli</taxon>
        <taxon>Bacillales</taxon>
        <taxon>Paenibacillaceae</taxon>
        <taxon>Paenibacillus</taxon>
    </lineage>
</organism>
<sequence>MTPLNDEQLHQIRDERREQIKAAAAQVFARKGILCAKMSMIAETAGISSGLLYHYFKSKDELFMSLVQEALDGSVAAVRGVYELPGTPIEKIRAMTEVILDESGAPYFLLVHQARTSDGVPEPVKRLLLQYSMDHYIELLLPLFEAGQRAGEIVAGDSRELISSYLSVLSGIMVVSSYGMKDYCIPKVDRLLRVISSH</sequence>
<dbReference type="AlphaFoldDB" id="A0A2W1LYE0"/>
<feature type="DNA-binding region" description="H-T-H motif" evidence="2">
    <location>
        <begin position="37"/>
        <end position="56"/>
    </location>
</feature>
<dbReference type="GO" id="GO:0003700">
    <property type="term" value="F:DNA-binding transcription factor activity"/>
    <property type="evidence" value="ECO:0007669"/>
    <property type="project" value="TreeGrafter"/>
</dbReference>
<dbReference type="OrthoDB" id="2373640at2"/>
<evidence type="ECO:0000313" key="4">
    <source>
        <dbReference type="EMBL" id="PZD96527.1"/>
    </source>
</evidence>
<dbReference type="SUPFAM" id="SSF48498">
    <property type="entry name" value="Tetracyclin repressor-like, C-terminal domain"/>
    <property type="match status" value="1"/>
</dbReference>
<dbReference type="Gene3D" id="1.10.357.10">
    <property type="entry name" value="Tetracycline Repressor, domain 2"/>
    <property type="match status" value="1"/>
</dbReference>
<evidence type="ECO:0000259" key="3">
    <source>
        <dbReference type="PROSITE" id="PS50977"/>
    </source>
</evidence>
<name>A0A2W1LYE0_9BACL</name>
<keyword evidence="5" id="KW-1185">Reference proteome</keyword>
<dbReference type="Pfam" id="PF00440">
    <property type="entry name" value="TetR_N"/>
    <property type="match status" value="1"/>
</dbReference>
<dbReference type="PANTHER" id="PTHR30055">
    <property type="entry name" value="HTH-TYPE TRANSCRIPTIONAL REGULATOR RUTR"/>
    <property type="match status" value="1"/>
</dbReference>
<dbReference type="InterPro" id="IPR009057">
    <property type="entry name" value="Homeodomain-like_sf"/>
</dbReference>
<evidence type="ECO:0000256" key="2">
    <source>
        <dbReference type="PROSITE-ProRule" id="PRU00335"/>
    </source>
</evidence>
<accession>A0A2W1LYE0</accession>
<dbReference type="EMBL" id="QKRB01000037">
    <property type="protein sequence ID" value="PZD96527.1"/>
    <property type="molecule type" value="Genomic_DNA"/>
</dbReference>
<dbReference type="SUPFAM" id="SSF46689">
    <property type="entry name" value="Homeodomain-like"/>
    <property type="match status" value="1"/>
</dbReference>